<proteinExistence type="predicted"/>
<evidence type="ECO:0008006" key="2">
    <source>
        <dbReference type="Google" id="ProtNLM"/>
    </source>
</evidence>
<organism evidence="1">
    <name type="scientific">Alsobacter sp. KACC 23698</name>
    <dbReference type="NCBI Taxonomy" id="3149229"/>
    <lineage>
        <taxon>Bacteria</taxon>
        <taxon>Pseudomonadati</taxon>
        <taxon>Pseudomonadota</taxon>
        <taxon>Alphaproteobacteria</taxon>
        <taxon>Hyphomicrobiales</taxon>
        <taxon>Alsobacteraceae</taxon>
        <taxon>Alsobacter</taxon>
    </lineage>
</organism>
<dbReference type="EMBL" id="CP157484">
    <property type="protein sequence ID" value="XBO37577.1"/>
    <property type="molecule type" value="Genomic_DNA"/>
</dbReference>
<sequence>MSMTEHPFEGPRSVSPGDCVRLRPSSAHAGGGLCEVVNVTADGVVARLDGREHLIEFRHVEAVLKKPKAS</sequence>
<reference evidence="1" key="1">
    <citation type="submission" date="2024-05" db="EMBL/GenBank/DDBJ databases">
        <authorList>
            <person name="Kim S."/>
            <person name="Heo J."/>
            <person name="Choi H."/>
            <person name="Choi Y."/>
            <person name="Kwon S.-W."/>
            <person name="Kim Y."/>
        </authorList>
    </citation>
    <scope>NUCLEOTIDE SEQUENCE</scope>
    <source>
        <strain evidence="1">KACC 23698</strain>
    </source>
</reference>
<dbReference type="RefSeq" id="WP_406854400.1">
    <property type="nucleotide sequence ID" value="NZ_CP157484.1"/>
</dbReference>
<evidence type="ECO:0000313" key="1">
    <source>
        <dbReference type="EMBL" id="XBO37577.1"/>
    </source>
</evidence>
<dbReference type="AlphaFoldDB" id="A0AAU7JB45"/>
<name>A0AAU7JB45_9HYPH</name>
<accession>A0AAU7JB45</accession>
<protein>
    <recommendedName>
        <fullName evidence="2">DUF2158 domain-containing protein</fullName>
    </recommendedName>
</protein>
<gene>
    <name evidence="1" type="ORF">ABEG18_17850</name>
</gene>